<dbReference type="Pfam" id="PF14671">
    <property type="entry name" value="DSPn"/>
    <property type="match status" value="1"/>
</dbReference>
<feature type="compositionally biased region" description="Basic residues" evidence="7">
    <location>
        <begin position="586"/>
        <end position="595"/>
    </location>
</feature>
<dbReference type="AlphaFoldDB" id="A0A9D4PC11"/>
<dbReference type="InterPro" id="IPR050561">
    <property type="entry name" value="PTP"/>
</dbReference>
<evidence type="ECO:0000256" key="7">
    <source>
        <dbReference type="SAM" id="MobiDB-lite"/>
    </source>
</evidence>
<protein>
    <recommendedName>
        <fullName evidence="2">protein-tyrosine-phosphatase</fullName>
        <ecNumber evidence="2">3.1.3.48</ecNumber>
    </recommendedName>
</protein>
<feature type="compositionally biased region" description="Polar residues" evidence="7">
    <location>
        <begin position="678"/>
        <end position="688"/>
    </location>
</feature>
<feature type="region of interest" description="Disordered" evidence="7">
    <location>
        <begin position="1"/>
        <end position="23"/>
    </location>
</feature>
<dbReference type="InterPro" id="IPR020422">
    <property type="entry name" value="TYR_PHOSPHATASE_DUAL_dom"/>
</dbReference>
<feature type="region of interest" description="Disordered" evidence="7">
    <location>
        <begin position="54"/>
        <end position="75"/>
    </location>
</feature>
<feature type="region of interest" description="Disordered" evidence="7">
    <location>
        <begin position="479"/>
        <end position="688"/>
    </location>
</feature>
<dbReference type="CDD" id="cd17657">
    <property type="entry name" value="CDC14_N"/>
    <property type="match status" value="1"/>
</dbReference>
<dbReference type="SUPFAM" id="SSF52799">
    <property type="entry name" value="(Phosphotyrosine protein) phosphatases II"/>
    <property type="match status" value="2"/>
</dbReference>
<dbReference type="PROSITE" id="PS00383">
    <property type="entry name" value="TYR_PHOSPHATASE_1"/>
    <property type="match status" value="1"/>
</dbReference>
<feature type="compositionally biased region" description="Low complexity" evidence="7">
    <location>
        <begin position="479"/>
        <end position="505"/>
    </location>
</feature>
<keyword evidence="4" id="KW-0378">Hydrolase</keyword>
<keyword evidence="11" id="KW-1185">Reference proteome</keyword>
<evidence type="ECO:0000313" key="11">
    <source>
        <dbReference type="Proteomes" id="UP000821837"/>
    </source>
</evidence>
<dbReference type="Pfam" id="PF00782">
    <property type="entry name" value="DSPc"/>
    <property type="match status" value="1"/>
</dbReference>
<feature type="compositionally biased region" description="Polar residues" evidence="7">
    <location>
        <begin position="557"/>
        <end position="571"/>
    </location>
</feature>
<dbReference type="InterPro" id="IPR000340">
    <property type="entry name" value="Dual-sp_phosphatase_cat-dom"/>
</dbReference>
<dbReference type="InterPro" id="IPR016130">
    <property type="entry name" value="Tyr_Pase_AS"/>
</dbReference>
<name>A0A9D4PC11_RHISA</name>
<dbReference type="InterPro" id="IPR044506">
    <property type="entry name" value="CDC14_C"/>
</dbReference>
<dbReference type="EMBL" id="JABSTV010001255">
    <property type="protein sequence ID" value="KAH7935979.1"/>
    <property type="molecule type" value="Genomic_DNA"/>
</dbReference>
<proteinExistence type="inferred from homology"/>
<reference evidence="10" key="1">
    <citation type="journal article" date="2020" name="Cell">
        <title>Large-Scale Comparative Analyses of Tick Genomes Elucidate Their Genetic Diversity and Vector Capacities.</title>
        <authorList>
            <consortium name="Tick Genome and Microbiome Consortium (TIGMIC)"/>
            <person name="Jia N."/>
            <person name="Wang J."/>
            <person name="Shi W."/>
            <person name="Du L."/>
            <person name="Sun Y."/>
            <person name="Zhan W."/>
            <person name="Jiang J.F."/>
            <person name="Wang Q."/>
            <person name="Zhang B."/>
            <person name="Ji P."/>
            <person name="Bell-Sakyi L."/>
            <person name="Cui X.M."/>
            <person name="Yuan T.T."/>
            <person name="Jiang B.G."/>
            <person name="Yang W.F."/>
            <person name="Lam T.T."/>
            <person name="Chang Q.C."/>
            <person name="Ding S.J."/>
            <person name="Wang X.J."/>
            <person name="Zhu J.G."/>
            <person name="Ruan X.D."/>
            <person name="Zhao L."/>
            <person name="Wei J.T."/>
            <person name="Ye R.Z."/>
            <person name="Que T.C."/>
            <person name="Du C.H."/>
            <person name="Zhou Y.H."/>
            <person name="Cheng J.X."/>
            <person name="Dai P.F."/>
            <person name="Guo W.B."/>
            <person name="Han X.H."/>
            <person name="Huang E.J."/>
            <person name="Li L.F."/>
            <person name="Wei W."/>
            <person name="Gao Y.C."/>
            <person name="Liu J.Z."/>
            <person name="Shao H.Z."/>
            <person name="Wang X."/>
            <person name="Wang C.C."/>
            <person name="Yang T.C."/>
            <person name="Huo Q.B."/>
            <person name="Li W."/>
            <person name="Chen H.Y."/>
            <person name="Chen S.E."/>
            <person name="Zhou L.G."/>
            <person name="Ni X.B."/>
            <person name="Tian J.H."/>
            <person name="Sheng Y."/>
            <person name="Liu T."/>
            <person name="Pan Y.S."/>
            <person name="Xia L.Y."/>
            <person name="Li J."/>
            <person name="Zhao F."/>
            <person name="Cao W.C."/>
        </authorList>
    </citation>
    <scope>NUCLEOTIDE SEQUENCE</scope>
    <source>
        <strain evidence="10">Rsan-2018</strain>
    </source>
</reference>
<accession>A0A9D4PC11</accession>
<dbReference type="Gene3D" id="3.90.190.10">
    <property type="entry name" value="Protein tyrosine phosphatase superfamily"/>
    <property type="match status" value="2"/>
</dbReference>
<evidence type="ECO:0000313" key="10">
    <source>
        <dbReference type="EMBL" id="KAH7935979.1"/>
    </source>
</evidence>
<evidence type="ECO:0000256" key="2">
    <source>
        <dbReference type="ARBA" id="ARBA00013064"/>
    </source>
</evidence>
<feature type="compositionally biased region" description="Polar residues" evidence="7">
    <location>
        <begin position="507"/>
        <end position="527"/>
    </location>
</feature>
<keyword evidence="5" id="KW-0904">Protein phosphatase</keyword>
<dbReference type="CDD" id="cd14499">
    <property type="entry name" value="CDC14_C"/>
    <property type="match status" value="1"/>
</dbReference>
<sequence length="688" mass="75467">MGPPKKKRRALTDQGNAQAPRAVSVDRKNCDIATELGSPASDLLSVLEERWPCAEGPSQLSQRPPPPSAGDRPPQITGFAWAAAAVSGRKKEGSGPNRASEFGTFARGDALPGRRQLSASSLPQCDPVAAAVAGTTASSRSAMDDIKSDAVLHIAEIITDRLYFATVRSTVKPVSGGQNHFFTIDDELVYESFYADFGPLNLAMLYRYYIKLQKKLNSYALAQKKIIHYTTSDAKKRVNAAFLMGSYSVIFLKRSAEQAYKSLCAGIITPYISFRDASFGPCTYNLSLLNCLRAVEKAVLHKFLDFETFDVEEYEYYERVENGDLNWIVPNKFIAFCGHPFHSPETYFPYFRKHNVSTVVRLNKKIYDARRFADQGFEHKDLFFVDGSTPSDAIMREFIEISENTPGAIAVHCKAGLGRTGTLIACYIMKHYRFTAAEAIAWIRICRPGSIIGHQQHWLEEKQHYLWLQGDLYRSQLSSSQQHANNVNNNQASLGNTGTTTTGGTRRSLSPHNRSVSPPAVTSNNRRGSPRRAVASDTEGTVSHILGRFHLTDKRTQQQQQVDRANNNTMAGDSEEDLTQGDKLMRIKAQRRHPRSLTASAALAGEEGRPQRRASSQPLKGGGGGGTPMSPPGGPFAPSVGYASPVKSLRTGCRAPATAVNTTGRRRSPTSPPARSVSGRQASGSMPR</sequence>
<dbReference type="FunFam" id="3.90.190.10:FF:000006">
    <property type="entry name" value="Dual specificity protein phosphatase CDC14B"/>
    <property type="match status" value="1"/>
</dbReference>
<keyword evidence="6" id="KW-0131">Cell cycle</keyword>
<dbReference type="InterPro" id="IPR029260">
    <property type="entry name" value="DSPn"/>
</dbReference>
<dbReference type="EC" id="3.1.3.48" evidence="2"/>
<dbReference type="Proteomes" id="UP000821837">
    <property type="component" value="Unassembled WGS sequence"/>
</dbReference>
<gene>
    <name evidence="10" type="ORF">HPB52_016165</name>
</gene>
<feature type="domain" description="Tyrosine specific protein phosphatases" evidence="9">
    <location>
        <begin position="396"/>
        <end position="458"/>
    </location>
</feature>
<evidence type="ECO:0000259" key="8">
    <source>
        <dbReference type="PROSITE" id="PS50054"/>
    </source>
</evidence>
<dbReference type="InterPro" id="IPR000387">
    <property type="entry name" value="Tyr_Pase_dom"/>
</dbReference>
<keyword evidence="3" id="KW-0132">Cell division</keyword>
<dbReference type="VEuPathDB" id="VectorBase:RSAN_030999"/>
<evidence type="ECO:0000256" key="1">
    <source>
        <dbReference type="ARBA" id="ARBA00007315"/>
    </source>
</evidence>
<reference evidence="10" key="2">
    <citation type="submission" date="2021-09" db="EMBL/GenBank/DDBJ databases">
        <authorList>
            <person name="Jia N."/>
            <person name="Wang J."/>
            <person name="Shi W."/>
            <person name="Du L."/>
            <person name="Sun Y."/>
            <person name="Zhan W."/>
            <person name="Jiang J."/>
            <person name="Wang Q."/>
            <person name="Zhang B."/>
            <person name="Ji P."/>
            <person name="Sakyi L.B."/>
            <person name="Cui X."/>
            <person name="Yuan T."/>
            <person name="Jiang B."/>
            <person name="Yang W."/>
            <person name="Lam T.T.-Y."/>
            <person name="Chang Q."/>
            <person name="Ding S."/>
            <person name="Wang X."/>
            <person name="Zhu J."/>
            <person name="Ruan X."/>
            <person name="Zhao L."/>
            <person name="Wei J."/>
            <person name="Que T."/>
            <person name="Du C."/>
            <person name="Cheng J."/>
            <person name="Dai P."/>
            <person name="Han X."/>
            <person name="Huang E."/>
            <person name="Gao Y."/>
            <person name="Liu J."/>
            <person name="Shao H."/>
            <person name="Ye R."/>
            <person name="Li L."/>
            <person name="Wei W."/>
            <person name="Wang X."/>
            <person name="Wang C."/>
            <person name="Huo Q."/>
            <person name="Li W."/>
            <person name="Guo W."/>
            <person name="Chen H."/>
            <person name="Chen S."/>
            <person name="Zhou L."/>
            <person name="Zhou L."/>
            <person name="Ni X."/>
            <person name="Tian J."/>
            <person name="Zhou Y."/>
            <person name="Sheng Y."/>
            <person name="Liu T."/>
            <person name="Pan Y."/>
            <person name="Xia L."/>
            <person name="Li J."/>
            <person name="Zhao F."/>
            <person name="Cao W."/>
        </authorList>
    </citation>
    <scope>NUCLEOTIDE SEQUENCE</scope>
    <source>
        <strain evidence="10">Rsan-2018</strain>
        <tissue evidence="10">Larvae</tissue>
    </source>
</reference>
<feature type="domain" description="Tyrosine-protein phosphatase" evidence="8">
    <location>
        <begin position="323"/>
        <end position="471"/>
    </location>
</feature>
<comment type="caution">
    <text evidence="10">The sequence shown here is derived from an EMBL/GenBank/DDBJ whole genome shotgun (WGS) entry which is preliminary data.</text>
</comment>
<dbReference type="SMART" id="SM00195">
    <property type="entry name" value="DSPc"/>
    <property type="match status" value="1"/>
</dbReference>
<organism evidence="10 11">
    <name type="scientific">Rhipicephalus sanguineus</name>
    <name type="common">Brown dog tick</name>
    <name type="synonym">Ixodes sanguineus</name>
    <dbReference type="NCBI Taxonomy" id="34632"/>
    <lineage>
        <taxon>Eukaryota</taxon>
        <taxon>Metazoa</taxon>
        <taxon>Ecdysozoa</taxon>
        <taxon>Arthropoda</taxon>
        <taxon>Chelicerata</taxon>
        <taxon>Arachnida</taxon>
        <taxon>Acari</taxon>
        <taxon>Parasitiformes</taxon>
        <taxon>Ixodida</taxon>
        <taxon>Ixodoidea</taxon>
        <taxon>Ixodidae</taxon>
        <taxon>Rhipicephalinae</taxon>
        <taxon>Rhipicephalus</taxon>
        <taxon>Rhipicephalus</taxon>
    </lineage>
</organism>
<evidence type="ECO:0000256" key="6">
    <source>
        <dbReference type="ARBA" id="ARBA00023306"/>
    </source>
</evidence>
<evidence type="ECO:0000256" key="5">
    <source>
        <dbReference type="ARBA" id="ARBA00022912"/>
    </source>
</evidence>
<dbReference type="PROSITE" id="PS50054">
    <property type="entry name" value="TYR_PHOSPHATASE_DUAL"/>
    <property type="match status" value="1"/>
</dbReference>
<dbReference type="PROSITE" id="PS50056">
    <property type="entry name" value="TYR_PHOSPHATASE_2"/>
    <property type="match status" value="1"/>
</dbReference>
<dbReference type="PANTHER" id="PTHR23339">
    <property type="entry name" value="TYROSINE SPECIFIC PROTEIN PHOSPHATASE AND DUAL SPECIFICITY PROTEIN PHOSPHATASE"/>
    <property type="match status" value="1"/>
</dbReference>
<evidence type="ECO:0000256" key="4">
    <source>
        <dbReference type="ARBA" id="ARBA00022801"/>
    </source>
</evidence>
<comment type="similarity">
    <text evidence="1">Belongs to the protein-tyrosine phosphatase family. Non-receptor class CDC14 subfamily.</text>
</comment>
<dbReference type="GO" id="GO:0051301">
    <property type="term" value="P:cell division"/>
    <property type="evidence" value="ECO:0007669"/>
    <property type="project" value="UniProtKB-KW"/>
</dbReference>
<dbReference type="InterPro" id="IPR029021">
    <property type="entry name" value="Prot-tyrosine_phosphatase-like"/>
</dbReference>
<evidence type="ECO:0000256" key="3">
    <source>
        <dbReference type="ARBA" id="ARBA00022618"/>
    </source>
</evidence>
<evidence type="ECO:0000259" key="9">
    <source>
        <dbReference type="PROSITE" id="PS50056"/>
    </source>
</evidence>
<dbReference type="GO" id="GO:0004725">
    <property type="term" value="F:protein tyrosine phosphatase activity"/>
    <property type="evidence" value="ECO:0007669"/>
    <property type="project" value="UniProtKB-EC"/>
</dbReference>